<reference evidence="1" key="1">
    <citation type="submission" date="2020-02" db="EMBL/GenBank/DDBJ databases">
        <authorList>
            <person name="Meier V. D."/>
        </authorList>
    </citation>
    <scope>NUCLEOTIDE SEQUENCE</scope>
    <source>
        <strain evidence="1">AVDCRST_MAG49</strain>
    </source>
</reference>
<sequence>MVEGPLCLLRGARLAPPEHDWGEPRVLRSSIAMGEGDS</sequence>
<gene>
    <name evidence="1" type="ORF">AVDCRST_MAG49-85</name>
</gene>
<dbReference type="EMBL" id="CADCWG010000006">
    <property type="protein sequence ID" value="CAA9533696.1"/>
    <property type="molecule type" value="Genomic_DNA"/>
</dbReference>
<name>A0A6J4TVZ6_9BACT</name>
<proteinExistence type="predicted"/>
<protein>
    <submittedName>
        <fullName evidence="1">Uncharacterized protein</fullName>
    </submittedName>
</protein>
<evidence type="ECO:0000313" key="1">
    <source>
        <dbReference type="EMBL" id="CAA9533696.1"/>
    </source>
</evidence>
<organism evidence="1">
    <name type="scientific">uncultured Thermomicrobiales bacterium</name>
    <dbReference type="NCBI Taxonomy" id="1645740"/>
    <lineage>
        <taxon>Bacteria</taxon>
        <taxon>Pseudomonadati</taxon>
        <taxon>Thermomicrobiota</taxon>
        <taxon>Thermomicrobia</taxon>
        <taxon>Thermomicrobiales</taxon>
        <taxon>environmental samples</taxon>
    </lineage>
</organism>
<dbReference type="AlphaFoldDB" id="A0A6J4TVZ6"/>
<accession>A0A6J4TVZ6</accession>